<keyword evidence="2" id="KW-1185">Reference proteome</keyword>
<name>A0A0C3Q4Z4_9AGAM</name>
<proteinExistence type="predicted"/>
<reference evidence="1 2" key="1">
    <citation type="submission" date="2014-04" db="EMBL/GenBank/DDBJ databases">
        <authorList>
            <consortium name="DOE Joint Genome Institute"/>
            <person name="Kuo A."/>
            <person name="Girlanda M."/>
            <person name="Perotto S."/>
            <person name="Kohler A."/>
            <person name="Nagy L.G."/>
            <person name="Floudas D."/>
            <person name="Copeland A."/>
            <person name="Barry K.W."/>
            <person name="Cichocki N."/>
            <person name="Veneault-Fourrey C."/>
            <person name="LaButti K."/>
            <person name="Lindquist E.A."/>
            <person name="Lipzen A."/>
            <person name="Lundell T."/>
            <person name="Morin E."/>
            <person name="Murat C."/>
            <person name="Sun H."/>
            <person name="Tunlid A."/>
            <person name="Henrissat B."/>
            <person name="Grigoriev I.V."/>
            <person name="Hibbett D.S."/>
            <person name="Martin F."/>
            <person name="Nordberg H.P."/>
            <person name="Cantor M.N."/>
            <person name="Hua S.X."/>
        </authorList>
    </citation>
    <scope>NUCLEOTIDE SEQUENCE [LARGE SCALE GENOMIC DNA]</scope>
    <source>
        <strain evidence="1 2">MUT 4182</strain>
    </source>
</reference>
<gene>
    <name evidence="1" type="ORF">M407DRAFT_9090</name>
</gene>
<dbReference type="AlphaFoldDB" id="A0A0C3Q4Z4"/>
<dbReference type="HOGENOM" id="CLU_1215558_0_0_1"/>
<protein>
    <submittedName>
        <fullName evidence="1">Uncharacterized protein</fullName>
    </submittedName>
</protein>
<reference evidence="2" key="2">
    <citation type="submission" date="2015-01" db="EMBL/GenBank/DDBJ databases">
        <title>Evolutionary Origins and Diversification of the Mycorrhizal Mutualists.</title>
        <authorList>
            <consortium name="DOE Joint Genome Institute"/>
            <consortium name="Mycorrhizal Genomics Consortium"/>
            <person name="Kohler A."/>
            <person name="Kuo A."/>
            <person name="Nagy L.G."/>
            <person name="Floudas D."/>
            <person name="Copeland A."/>
            <person name="Barry K.W."/>
            <person name="Cichocki N."/>
            <person name="Veneault-Fourrey C."/>
            <person name="LaButti K."/>
            <person name="Lindquist E.A."/>
            <person name="Lipzen A."/>
            <person name="Lundell T."/>
            <person name="Morin E."/>
            <person name="Murat C."/>
            <person name="Riley R."/>
            <person name="Ohm R."/>
            <person name="Sun H."/>
            <person name="Tunlid A."/>
            <person name="Henrissat B."/>
            <person name="Grigoriev I.V."/>
            <person name="Hibbett D.S."/>
            <person name="Martin F."/>
        </authorList>
    </citation>
    <scope>NUCLEOTIDE SEQUENCE [LARGE SCALE GENOMIC DNA]</scope>
    <source>
        <strain evidence="2">MUT 4182</strain>
    </source>
</reference>
<accession>A0A0C3Q4Z4</accession>
<sequence length="228" mass="25033">MAIEKSDGKLCMDCQSKPMEIFEAEEQHFVENGPVEFSSKSPSHMSRISLLLARVRKAKDILDLGTQVERPPDPEIERKLLCEAKSGTGSQNCNRMLKGWSTTDSGGWIVTSKYCQAPAERDEWPGFVEQAVVHGQPLVNPGPSGGGLHVPSEETCYSESTPLFTPGYSPRTFSAQDPQYPALSASATQFQEWALLILSQFEQQPLQFSTRVSSFVRLSPATSGSDTS</sequence>
<organism evidence="1 2">
    <name type="scientific">Tulasnella calospora MUT 4182</name>
    <dbReference type="NCBI Taxonomy" id="1051891"/>
    <lineage>
        <taxon>Eukaryota</taxon>
        <taxon>Fungi</taxon>
        <taxon>Dikarya</taxon>
        <taxon>Basidiomycota</taxon>
        <taxon>Agaricomycotina</taxon>
        <taxon>Agaricomycetes</taxon>
        <taxon>Cantharellales</taxon>
        <taxon>Tulasnellaceae</taxon>
        <taxon>Tulasnella</taxon>
    </lineage>
</organism>
<evidence type="ECO:0000313" key="1">
    <source>
        <dbReference type="EMBL" id="KIO24145.1"/>
    </source>
</evidence>
<dbReference type="EMBL" id="KN823067">
    <property type="protein sequence ID" value="KIO24145.1"/>
    <property type="molecule type" value="Genomic_DNA"/>
</dbReference>
<evidence type="ECO:0000313" key="2">
    <source>
        <dbReference type="Proteomes" id="UP000054248"/>
    </source>
</evidence>
<dbReference type="Proteomes" id="UP000054248">
    <property type="component" value="Unassembled WGS sequence"/>
</dbReference>